<proteinExistence type="predicted"/>
<evidence type="ECO:0000313" key="2">
    <source>
        <dbReference type="Proteomes" id="UP000285405"/>
    </source>
</evidence>
<feature type="non-terminal residue" evidence="1">
    <location>
        <position position="1"/>
    </location>
</feature>
<protein>
    <submittedName>
        <fullName evidence="1">Uncharacterized protein</fullName>
    </submittedName>
</protein>
<comment type="caution">
    <text evidence="1">The sequence shown here is derived from an EMBL/GenBank/DDBJ whole genome shotgun (WGS) entry which is preliminary data.</text>
</comment>
<dbReference type="AlphaFoldDB" id="A0A420J412"/>
<gene>
    <name evidence="1" type="ORF">GcC1_025033</name>
</gene>
<evidence type="ECO:0000313" key="1">
    <source>
        <dbReference type="EMBL" id="RKF81539.1"/>
    </source>
</evidence>
<organism evidence="1 2">
    <name type="scientific">Golovinomyces cichoracearum</name>
    <dbReference type="NCBI Taxonomy" id="62708"/>
    <lineage>
        <taxon>Eukaryota</taxon>
        <taxon>Fungi</taxon>
        <taxon>Dikarya</taxon>
        <taxon>Ascomycota</taxon>
        <taxon>Pezizomycotina</taxon>
        <taxon>Leotiomycetes</taxon>
        <taxon>Erysiphales</taxon>
        <taxon>Erysiphaceae</taxon>
        <taxon>Golovinomyces</taxon>
    </lineage>
</organism>
<name>A0A420J412_9PEZI</name>
<reference evidence="1 2" key="1">
    <citation type="journal article" date="2018" name="BMC Genomics">
        <title>Comparative genome analyses reveal sequence features reflecting distinct modes of host-adaptation between dicot and monocot powdery mildew.</title>
        <authorList>
            <person name="Wu Y."/>
            <person name="Ma X."/>
            <person name="Pan Z."/>
            <person name="Kale S.D."/>
            <person name="Song Y."/>
            <person name="King H."/>
            <person name="Zhang Q."/>
            <person name="Presley C."/>
            <person name="Deng X."/>
            <person name="Wei C.I."/>
            <person name="Xiao S."/>
        </authorList>
    </citation>
    <scope>NUCLEOTIDE SEQUENCE [LARGE SCALE GENOMIC DNA]</scope>
    <source>
        <strain evidence="1">UCSC1</strain>
    </source>
</reference>
<dbReference type="Proteomes" id="UP000285405">
    <property type="component" value="Unassembled WGS sequence"/>
</dbReference>
<accession>A0A420J412</accession>
<dbReference type="EMBL" id="MCBR01002502">
    <property type="protein sequence ID" value="RKF81539.1"/>
    <property type="molecule type" value="Genomic_DNA"/>
</dbReference>
<sequence length="88" mass="10195">TVEYVLTLKVDEVSIPTLAAVKIILDTKTLIRQTNLSLFYILKDSPPQLLVSTQSQTHFYEQNAQLHDRDLISLNLWKPNYCRKFSTN</sequence>